<organism evidence="1">
    <name type="scientific">Pectinophora gossypiella</name>
    <name type="common">Cotton pink bollworm</name>
    <name type="synonym">Depressaria gossypiella</name>
    <dbReference type="NCBI Taxonomy" id="13191"/>
    <lineage>
        <taxon>Eukaryota</taxon>
        <taxon>Metazoa</taxon>
        <taxon>Ecdysozoa</taxon>
        <taxon>Arthropoda</taxon>
        <taxon>Hexapoda</taxon>
        <taxon>Insecta</taxon>
        <taxon>Pterygota</taxon>
        <taxon>Neoptera</taxon>
        <taxon>Endopterygota</taxon>
        <taxon>Lepidoptera</taxon>
        <taxon>Glossata</taxon>
        <taxon>Ditrysia</taxon>
        <taxon>Gelechioidea</taxon>
        <taxon>Gelechiidae</taxon>
        <taxon>Apatetrinae</taxon>
        <taxon>Pectinophora</taxon>
    </lineage>
</organism>
<dbReference type="EMBL" id="GDQN01003783">
    <property type="protein sequence ID" value="JAT87271.1"/>
    <property type="molecule type" value="Transcribed_RNA"/>
</dbReference>
<gene>
    <name evidence="1" type="ORF">g.2259</name>
</gene>
<proteinExistence type="predicted"/>
<evidence type="ECO:0000313" key="1">
    <source>
        <dbReference type="EMBL" id="JAT87271.1"/>
    </source>
</evidence>
<dbReference type="AlphaFoldDB" id="A0A1E1WK77"/>
<feature type="non-terminal residue" evidence="1">
    <location>
        <position position="1"/>
    </location>
</feature>
<name>A0A1E1WK77_PECGO</name>
<sequence>RTRQDARVNERRRPPRTFAVDDVVFVNKGSQATGKLDSGMRGPYIITKVLPHGRYDMKLLAGSYGKTTQAAAEFMTLWRGEWTPETCSLFFESADESSYDLHDDSDGAVPGPSSAAEYFQSFTGEDAPSSGEAVLDED</sequence>
<accession>A0A1E1WK77</accession>
<dbReference type="OrthoDB" id="417598at2759"/>
<reference evidence="1" key="1">
    <citation type="submission" date="2015-09" db="EMBL/GenBank/DDBJ databases">
        <title>De novo assembly of Pectinophora gossypiella (Pink Bollworm) gut transcriptome.</title>
        <authorList>
            <person name="Tassone E.E."/>
        </authorList>
    </citation>
    <scope>NUCLEOTIDE SEQUENCE</scope>
</reference>
<protein>
    <submittedName>
        <fullName evidence="1">Uncharacterized protein</fullName>
    </submittedName>
</protein>